<evidence type="ECO:0000256" key="1">
    <source>
        <dbReference type="SAM" id="MobiDB-lite"/>
    </source>
</evidence>
<accession>A0ABQ3MQE2</accession>
<reference evidence="3" key="1">
    <citation type="journal article" date="2019" name="Int. J. Syst. Evol. Microbiol.">
        <title>The Global Catalogue of Microorganisms (GCM) 10K type strain sequencing project: providing services to taxonomists for standard genome sequencing and annotation.</title>
        <authorList>
            <consortium name="The Broad Institute Genomics Platform"/>
            <consortium name="The Broad Institute Genome Sequencing Center for Infectious Disease"/>
            <person name="Wu L."/>
            <person name="Ma J."/>
        </authorList>
    </citation>
    <scope>NUCLEOTIDE SEQUENCE [LARGE SCALE GENOMIC DNA]</scope>
    <source>
        <strain evidence="3">CGMCC 4.7367</strain>
    </source>
</reference>
<feature type="compositionally biased region" description="Basic and acidic residues" evidence="1">
    <location>
        <begin position="1"/>
        <end position="10"/>
    </location>
</feature>
<protein>
    <submittedName>
        <fullName evidence="2">Uncharacterized protein</fullName>
    </submittedName>
</protein>
<proteinExistence type="predicted"/>
<feature type="compositionally biased region" description="Basic and acidic residues" evidence="1">
    <location>
        <begin position="21"/>
        <end position="44"/>
    </location>
</feature>
<dbReference type="Proteomes" id="UP000605568">
    <property type="component" value="Unassembled WGS sequence"/>
</dbReference>
<keyword evidence="3" id="KW-1185">Reference proteome</keyword>
<comment type="caution">
    <text evidence="2">The sequence shown here is derived from an EMBL/GenBank/DDBJ whole genome shotgun (WGS) entry which is preliminary data.</text>
</comment>
<name>A0ABQ3MQE2_9PSEU</name>
<feature type="region of interest" description="Disordered" evidence="1">
    <location>
        <begin position="1"/>
        <end position="115"/>
    </location>
</feature>
<sequence length="160" mass="16898">MGPGHDRDDESATLLEFAGGLDRDRVDARVGEEDGDVARPDPGLRRQRRGQPGDPLELSAGLTALQRQQSGVEQRAHAGQSSGAVEALQHRGQTVSGGRGVHQPSGADDVEEPVGHRVEGGGVALFEQAEVFPHRGTEVVDEIHGHSPARTAAPTTPRMV</sequence>
<organism evidence="2 3">
    <name type="scientific">Lentzea cavernae</name>
    <dbReference type="NCBI Taxonomy" id="2020703"/>
    <lineage>
        <taxon>Bacteria</taxon>
        <taxon>Bacillati</taxon>
        <taxon>Actinomycetota</taxon>
        <taxon>Actinomycetes</taxon>
        <taxon>Pseudonocardiales</taxon>
        <taxon>Pseudonocardiaceae</taxon>
        <taxon>Lentzea</taxon>
    </lineage>
</organism>
<evidence type="ECO:0000313" key="2">
    <source>
        <dbReference type="EMBL" id="GHH43316.1"/>
    </source>
</evidence>
<dbReference type="EMBL" id="BNAR01000005">
    <property type="protein sequence ID" value="GHH43316.1"/>
    <property type="molecule type" value="Genomic_DNA"/>
</dbReference>
<evidence type="ECO:0000313" key="3">
    <source>
        <dbReference type="Proteomes" id="UP000605568"/>
    </source>
</evidence>
<gene>
    <name evidence="2" type="ORF">GCM10017774_41090</name>
</gene>